<protein>
    <submittedName>
        <fullName evidence="1">Uncharacterized protein</fullName>
    </submittedName>
</protein>
<dbReference type="EMBL" id="CACRXK020007947">
    <property type="protein sequence ID" value="CAB4013613.1"/>
    <property type="molecule type" value="Genomic_DNA"/>
</dbReference>
<evidence type="ECO:0000313" key="2">
    <source>
        <dbReference type="Proteomes" id="UP001152795"/>
    </source>
</evidence>
<sequence length="145" mass="16163">MIFVWHACAVAQTNGGYGYTCRTLHALGIEPGTNCEAYVDGMKRKRDGDNTRKKFLKVKRRRNEIHSKQIHGILSSKKKEGKTYETNIGLTLPKASTSISTTANEELFCPDLPADTLASYEEIVPPYTPRSQCSPIAFDDYAAVF</sequence>
<name>A0A6S7I9P3_PARCT</name>
<proteinExistence type="predicted"/>
<reference evidence="1" key="1">
    <citation type="submission" date="2020-04" db="EMBL/GenBank/DDBJ databases">
        <authorList>
            <person name="Alioto T."/>
            <person name="Alioto T."/>
            <person name="Gomez Garrido J."/>
        </authorList>
    </citation>
    <scope>NUCLEOTIDE SEQUENCE</scope>
    <source>
        <strain evidence="1">A484AB</strain>
    </source>
</reference>
<dbReference type="AlphaFoldDB" id="A0A6S7I9P3"/>
<comment type="caution">
    <text evidence="1">The sequence shown here is derived from an EMBL/GenBank/DDBJ whole genome shotgun (WGS) entry which is preliminary data.</text>
</comment>
<evidence type="ECO:0000313" key="1">
    <source>
        <dbReference type="EMBL" id="CAB4013613.1"/>
    </source>
</evidence>
<organism evidence="1 2">
    <name type="scientific">Paramuricea clavata</name>
    <name type="common">Red gorgonian</name>
    <name type="synonym">Violescent sea-whip</name>
    <dbReference type="NCBI Taxonomy" id="317549"/>
    <lineage>
        <taxon>Eukaryota</taxon>
        <taxon>Metazoa</taxon>
        <taxon>Cnidaria</taxon>
        <taxon>Anthozoa</taxon>
        <taxon>Octocorallia</taxon>
        <taxon>Malacalcyonacea</taxon>
        <taxon>Plexauridae</taxon>
        <taxon>Paramuricea</taxon>
    </lineage>
</organism>
<dbReference type="Proteomes" id="UP001152795">
    <property type="component" value="Unassembled WGS sequence"/>
</dbReference>
<gene>
    <name evidence="1" type="ORF">PACLA_8A031725</name>
</gene>
<accession>A0A6S7I9P3</accession>
<dbReference type="OrthoDB" id="6140795at2759"/>
<keyword evidence="2" id="KW-1185">Reference proteome</keyword>